<dbReference type="RefSeq" id="WP_186873781.1">
    <property type="nucleotide sequence ID" value="NZ_JACOOR010000007.1"/>
</dbReference>
<dbReference type="EMBL" id="JACOOR010000007">
    <property type="protein sequence ID" value="MBC5660614.1"/>
    <property type="molecule type" value="Genomic_DNA"/>
</dbReference>
<evidence type="ECO:0000313" key="1">
    <source>
        <dbReference type="EMBL" id="MBC5660614.1"/>
    </source>
</evidence>
<evidence type="ECO:0000313" key="2">
    <source>
        <dbReference type="Proteomes" id="UP000649345"/>
    </source>
</evidence>
<sequence length="81" mass="9150">MDSCDSTGRSRKYGANMAGKNVQLCVKIPLRIWKWLVTIQDSPKHKLLRAYDSDLGVQNPIGEADFHGFCYCNCEGTEQLQ</sequence>
<keyword evidence="2" id="KW-1185">Reference proteome</keyword>
<accession>A0A923LEF6</accession>
<gene>
    <name evidence="1" type="ORF">H8S44_12640</name>
</gene>
<protein>
    <submittedName>
        <fullName evidence="1">Uncharacterized protein</fullName>
    </submittedName>
</protein>
<name>A0A923LEF6_9FIRM</name>
<dbReference type="AlphaFoldDB" id="A0A923LEF6"/>
<organism evidence="1 2">
    <name type="scientific">Anaerosacchariphilus hominis</name>
    <dbReference type="NCBI Taxonomy" id="2763017"/>
    <lineage>
        <taxon>Bacteria</taxon>
        <taxon>Bacillati</taxon>
        <taxon>Bacillota</taxon>
        <taxon>Clostridia</taxon>
        <taxon>Lachnospirales</taxon>
        <taxon>Lachnospiraceae</taxon>
        <taxon>Anaerosacchariphilus</taxon>
    </lineage>
</organism>
<dbReference type="Proteomes" id="UP000649345">
    <property type="component" value="Unassembled WGS sequence"/>
</dbReference>
<reference evidence="1" key="1">
    <citation type="submission" date="2020-08" db="EMBL/GenBank/DDBJ databases">
        <title>Genome public.</title>
        <authorList>
            <person name="Liu C."/>
            <person name="Sun Q."/>
        </authorList>
    </citation>
    <scope>NUCLEOTIDE SEQUENCE</scope>
    <source>
        <strain evidence="1">NSJ-68</strain>
    </source>
</reference>
<proteinExistence type="predicted"/>
<comment type="caution">
    <text evidence="1">The sequence shown here is derived from an EMBL/GenBank/DDBJ whole genome shotgun (WGS) entry which is preliminary data.</text>
</comment>